<keyword evidence="4" id="KW-1185">Reference proteome</keyword>
<accession>A0A4Y2EVP0</accession>
<protein>
    <recommendedName>
        <fullName evidence="5">Ketoreductase (KR) domain-containing protein</fullName>
    </recommendedName>
</protein>
<evidence type="ECO:0008006" key="5">
    <source>
        <dbReference type="Google" id="ProtNLM"/>
    </source>
</evidence>
<dbReference type="SUPFAM" id="SSF51735">
    <property type="entry name" value="NAD(P)-binding Rossmann-fold domains"/>
    <property type="match status" value="1"/>
</dbReference>
<dbReference type="OrthoDB" id="5296at2759"/>
<dbReference type="PANTHER" id="PTHR43544:SF7">
    <property type="entry name" value="NADB-LER2"/>
    <property type="match status" value="1"/>
</dbReference>
<name>A0A4Y2EVP0_ARAVE</name>
<dbReference type="InterPro" id="IPR036291">
    <property type="entry name" value="NAD(P)-bd_dom_sf"/>
</dbReference>
<keyword evidence="1" id="KW-0521">NADP</keyword>
<evidence type="ECO:0000256" key="1">
    <source>
        <dbReference type="ARBA" id="ARBA00022857"/>
    </source>
</evidence>
<evidence type="ECO:0000313" key="4">
    <source>
        <dbReference type="Proteomes" id="UP000499080"/>
    </source>
</evidence>
<reference evidence="3 4" key="1">
    <citation type="journal article" date="2019" name="Sci. Rep.">
        <title>Orb-weaving spider Araneus ventricosus genome elucidates the spidroin gene catalogue.</title>
        <authorList>
            <person name="Kono N."/>
            <person name="Nakamura H."/>
            <person name="Ohtoshi R."/>
            <person name="Moran D.A.P."/>
            <person name="Shinohara A."/>
            <person name="Yoshida Y."/>
            <person name="Fujiwara M."/>
            <person name="Mori M."/>
            <person name="Tomita M."/>
            <person name="Arakawa K."/>
        </authorList>
    </citation>
    <scope>NUCLEOTIDE SEQUENCE [LARGE SCALE GENOMIC DNA]</scope>
</reference>
<dbReference type="GO" id="GO:0016491">
    <property type="term" value="F:oxidoreductase activity"/>
    <property type="evidence" value="ECO:0007669"/>
    <property type="project" value="UniProtKB-KW"/>
</dbReference>
<dbReference type="AlphaFoldDB" id="A0A4Y2EVP0"/>
<dbReference type="InterPro" id="IPR051468">
    <property type="entry name" value="Fungal_SecMetab_SDRs"/>
</dbReference>
<evidence type="ECO:0000313" key="3">
    <source>
        <dbReference type="EMBL" id="GBM32567.1"/>
    </source>
</evidence>
<comment type="caution">
    <text evidence="3">The sequence shown here is derived from an EMBL/GenBank/DDBJ whole genome shotgun (WGS) entry which is preliminary data.</text>
</comment>
<dbReference type="Proteomes" id="UP000499080">
    <property type="component" value="Unassembled WGS sequence"/>
</dbReference>
<dbReference type="Gene3D" id="3.40.50.720">
    <property type="entry name" value="NAD(P)-binding Rossmann-like Domain"/>
    <property type="match status" value="1"/>
</dbReference>
<keyword evidence="2" id="KW-0560">Oxidoreductase</keyword>
<sequence>MRIPNVLITGANRGIGLEFVKQFLNLPSPPNIIFATCRNPDKADDLQNLAKSNPNVKILPLEAISASRNMLEMKRQNMPPIRYEAFSVAKLMSQSLGLGEPIQHREEEFIKYSSYLITTQQLSDAWEEETNILPIELGSALGCKSCSPLAQGEMCNASFSSKNDLSDDRRTFFAVTDITVSPYRCFVSCDAVSHHTCCDKHFRMITAHIDYS</sequence>
<organism evidence="3 4">
    <name type="scientific">Araneus ventricosus</name>
    <name type="common">Orbweaver spider</name>
    <name type="synonym">Epeira ventricosa</name>
    <dbReference type="NCBI Taxonomy" id="182803"/>
    <lineage>
        <taxon>Eukaryota</taxon>
        <taxon>Metazoa</taxon>
        <taxon>Ecdysozoa</taxon>
        <taxon>Arthropoda</taxon>
        <taxon>Chelicerata</taxon>
        <taxon>Arachnida</taxon>
        <taxon>Araneae</taxon>
        <taxon>Araneomorphae</taxon>
        <taxon>Entelegynae</taxon>
        <taxon>Araneoidea</taxon>
        <taxon>Araneidae</taxon>
        <taxon>Araneus</taxon>
    </lineage>
</organism>
<gene>
    <name evidence="3" type="ORF">AVEN_187119_1</name>
</gene>
<dbReference type="PANTHER" id="PTHR43544">
    <property type="entry name" value="SHORT-CHAIN DEHYDROGENASE/REDUCTASE"/>
    <property type="match status" value="1"/>
</dbReference>
<dbReference type="GO" id="GO:0005737">
    <property type="term" value="C:cytoplasm"/>
    <property type="evidence" value="ECO:0007669"/>
    <property type="project" value="TreeGrafter"/>
</dbReference>
<proteinExistence type="predicted"/>
<dbReference type="EMBL" id="BGPR01000711">
    <property type="protein sequence ID" value="GBM32567.1"/>
    <property type="molecule type" value="Genomic_DNA"/>
</dbReference>
<evidence type="ECO:0000256" key="2">
    <source>
        <dbReference type="ARBA" id="ARBA00023002"/>
    </source>
</evidence>